<evidence type="ECO:0000313" key="2">
    <source>
        <dbReference type="Proteomes" id="UP000024635"/>
    </source>
</evidence>
<protein>
    <recommendedName>
        <fullName evidence="3">Reverse transcriptase domain-containing protein</fullName>
    </recommendedName>
</protein>
<gene>
    <name evidence="1" type="primary">Acey_s0284.g1336</name>
    <name evidence="1" type="ORF">Y032_0284g1336</name>
</gene>
<dbReference type="PANTHER" id="PTHR47027:SF20">
    <property type="entry name" value="REVERSE TRANSCRIPTASE-LIKE PROTEIN WITH RNA-DIRECTED DNA POLYMERASE DOMAIN"/>
    <property type="match status" value="1"/>
</dbReference>
<dbReference type="Proteomes" id="UP000024635">
    <property type="component" value="Unassembled WGS sequence"/>
</dbReference>
<dbReference type="AlphaFoldDB" id="A0A016S6A8"/>
<keyword evidence="2" id="KW-1185">Reference proteome</keyword>
<reference evidence="2" key="1">
    <citation type="journal article" date="2015" name="Nat. Genet.">
        <title>The genome and transcriptome of the zoonotic hookworm Ancylostoma ceylanicum identify infection-specific gene families.</title>
        <authorList>
            <person name="Schwarz E.M."/>
            <person name="Hu Y."/>
            <person name="Antoshechkin I."/>
            <person name="Miller M.M."/>
            <person name="Sternberg P.W."/>
            <person name="Aroian R.V."/>
        </authorList>
    </citation>
    <scope>NUCLEOTIDE SEQUENCE</scope>
    <source>
        <strain evidence="2">HY135</strain>
    </source>
</reference>
<dbReference type="EMBL" id="JARK01001620">
    <property type="protein sequence ID" value="EYB86158.1"/>
    <property type="molecule type" value="Genomic_DNA"/>
</dbReference>
<evidence type="ECO:0008006" key="3">
    <source>
        <dbReference type="Google" id="ProtNLM"/>
    </source>
</evidence>
<organism evidence="1 2">
    <name type="scientific">Ancylostoma ceylanicum</name>
    <dbReference type="NCBI Taxonomy" id="53326"/>
    <lineage>
        <taxon>Eukaryota</taxon>
        <taxon>Metazoa</taxon>
        <taxon>Ecdysozoa</taxon>
        <taxon>Nematoda</taxon>
        <taxon>Chromadorea</taxon>
        <taxon>Rhabditida</taxon>
        <taxon>Rhabditina</taxon>
        <taxon>Rhabditomorpha</taxon>
        <taxon>Strongyloidea</taxon>
        <taxon>Ancylostomatidae</taxon>
        <taxon>Ancylostomatinae</taxon>
        <taxon>Ancylostoma</taxon>
    </lineage>
</organism>
<name>A0A016S6A8_9BILA</name>
<dbReference type="OrthoDB" id="5845933at2759"/>
<proteinExistence type="predicted"/>
<evidence type="ECO:0000313" key="1">
    <source>
        <dbReference type="EMBL" id="EYB86158.1"/>
    </source>
</evidence>
<accession>A0A016S6A8</accession>
<dbReference type="PANTHER" id="PTHR47027">
    <property type="entry name" value="REVERSE TRANSCRIPTASE DOMAIN-CONTAINING PROTEIN"/>
    <property type="match status" value="1"/>
</dbReference>
<comment type="caution">
    <text evidence="1">The sequence shown here is derived from an EMBL/GenBank/DDBJ whole genome shotgun (WGS) entry which is preliminary data.</text>
</comment>
<sequence length="195" mass="22304">MLFTAALQLAVKSLDWDERGIRVDGRFLSNLRFPNDIVPFSRSTGKAQAILNEFNEVGKKIGLRMNRTKTKFMKNAFCDGERIELEGTQIAETIPFVYLGRSSNMENDLKEELDRRRRAAWAAFGSAADQLTDHELRAHRFDSTVLPRYADETWSDTVATLKAVSHLMFVFKLSTEPGPPRRAELSYVHDFQQNC</sequence>